<dbReference type="GO" id="GO:0046983">
    <property type="term" value="F:protein dimerization activity"/>
    <property type="evidence" value="ECO:0007669"/>
    <property type="project" value="InterPro"/>
</dbReference>
<dbReference type="Pfam" id="PF00010">
    <property type="entry name" value="HLH"/>
    <property type="match status" value="1"/>
</dbReference>
<evidence type="ECO:0000313" key="9">
    <source>
        <dbReference type="Proteomes" id="UP000629468"/>
    </source>
</evidence>
<evidence type="ECO:0000256" key="3">
    <source>
        <dbReference type="ARBA" id="ARBA00023159"/>
    </source>
</evidence>
<feature type="compositionally biased region" description="Basic and acidic residues" evidence="6">
    <location>
        <begin position="64"/>
        <end position="79"/>
    </location>
</feature>
<dbReference type="GO" id="GO:0003700">
    <property type="term" value="F:DNA-binding transcription factor activity"/>
    <property type="evidence" value="ECO:0007669"/>
    <property type="project" value="TreeGrafter"/>
</dbReference>
<dbReference type="GO" id="GO:0045944">
    <property type="term" value="P:positive regulation of transcription by RNA polymerase II"/>
    <property type="evidence" value="ECO:0007669"/>
    <property type="project" value="TreeGrafter"/>
</dbReference>
<dbReference type="Proteomes" id="UP000629468">
    <property type="component" value="Unassembled WGS sequence"/>
</dbReference>
<name>A0A8H7F713_AGABI</name>
<dbReference type="SMART" id="SM00353">
    <property type="entry name" value="HLH"/>
    <property type="match status" value="1"/>
</dbReference>
<proteinExistence type="predicted"/>
<dbReference type="CDD" id="cd00083">
    <property type="entry name" value="bHLH_SF"/>
    <property type="match status" value="1"/>
</dbReference>
<feature type="region of interest" description="Disordered" evidence="6">
    <location>
        <begin position="321"/>
        <end position="474"/>
    </location>
</feature>
<reference evidence="8 9" key="1">
    <citation type="journal article" name="Sci. Rep.">
        <title>Telomere-to-telomere assembled and centromere annotated genomes of the two main subspecies of the button mushroom Agaricus bisporus reveal especially polymorphic chromosome ends.</title>
        <authorList>
            <person name="Sonnenberg A.S.M."/>
            <person name="Sedaghat-Telgerd N."/>
            <person name="Lavrijssen B."/>
            <person name="Ohm R.A."/>
            <person name="Hendrickx P.M."/>
            <person name="Scholtmeijer K."/>
            <person name="Baars J.J.P."/>
            <person name="van Peer A."/>
        </authorList>
    </citation>
    <scope>NUCLEOTIDE SEQUENCE [LARGE SCALE GENOMIC DNA]</scope>
    <source>
        <strain evidence="8 9">H119_p4</strain>
    </source>
</reference>
<protein>
    <submittedName>
        <fullName evidence="8">Transcriptional regulator family: Helix-loop-helix</fullName>
    </submittedName>
</protein>
<dbReference type="InterPro" id="IPR011598">
    <property type="entry name" value="bHLH_dom"/>
</dbReference>
<sequence>MALTLPPSPASGNSSGSDAEAPHTPSTPNSQQENNTQQQNSQSANPSSPTNPSQVKRKPSRRANTAERRATHNAVERQRRETLNGRFLDLAALLPNLSQIRRPSKSSIVNSSIAHIHASRRHRFLAARELRMLKHEADALRREVNEWRDRSAIPRVEEPVRSEAFTMVLSGELEVIAAVLGEEDGEEDNDYAGYEDEYSNVAPSHGIARVHSHHANSLSPMEEMDDPRVTSMMKTGHGFAHNIPSGPAGNGLPLAHILPRPSANAPMISSPTSFEGPNMYDTPHGFGGTPTGAGFMQQSQQSMEAEKMAAWYGAQSQQQMMAQQRSLYTPPATSHGLPGSNGNNGNGSNGSVSPINGNPASHGGSKPPSPASTNPFSDPSQAFFAANMSRQQGYSSDDGSAGSNGSNGKRLSIPVPIPINVTGRGRALSTASHSAHSVGMSSPGNSPVSTGCGSPTYDVDNQSFNRRPGPNGWRDEIPIAQQHGHGLMGIMGNGMMMNGMGMGLNNGLVGNAMGTMVPVGGGGNGGGFAMMM</sequence>
<dbReference type="InterPro" id="IPR036638">
    <property type="entry name" value="HLH_DNA-bd_sf"/>
</dbReference>
<feature type="region of interest" description="Disordered" evidence="6">
    <location>
        <begin position="1"/>
        <end position="79"/>
    </location>
</feature>
<dbReference type="AlphaFoldDB" id="A0A8H7F713"/>
<feature type="compositionally biased region" description="Low complexity" evidence="6">
    <location>
        <begin position="26"/>
        <end position="54"/>
    </location>
</feature>
<feature type="compositionally biased region" description="Low complexity" evidence="6">
    <location>
        <begin position="349"/>
        <end position="359"/>
    </location>
</feature>
<keyword evidence="5" id="KW-0539">Nucleus</keyword>
<feature type="compositionally biased region" description="Polar residues" evidence="6">
    <location>
        <begin position="371"/>
        <end position="380"/>
    </location>
</feature>
<gene>
    <name evidence="8" type="ORF">Agabi119p4_3313</name>
</gene>
<accession>A0A8H7F713</accession>
<dbReference type="EMBL" id="JABXXO010000004">
    <property type="protein sequence ID" value="KAF7778968.1"/>
    <property type="molecule type" value="Genomic_DNA"/>
</dbReference>
<dbReference type="PANTHER" id="PTHR10328:SF3">
    <property type="entry name" value="PROTEIN MAX"/>
    <property type="match status" value="1"/>
</dbReference>
<dbReference type="SUPFAM" id="SSF47459">
    <property type="entry name" value="HLH, helix-loop-helix DNA-binding domain"/>
    <property type="match status" value="1"/>
</dbReference>
<evidence type="ECO:0000256" key="1">
    <source>
        <dbReference type="ARBA" id="ARBA00023015"/>
    </source>
</evidence>
<dbReference type="PANTHER" id="PTHR10328">
    <property type="entry name" value="PROTEIN MAX MYC-ASSOCIATED FACTOR X"/>
    <property type="match status" value="1"/>
</dbReference>
<organism evidence="8 9">
    <name type="scientific">Agaricus bisporus var. burnettii</name>
    <dbReference type="NCBI Taxonomy" id="192524"/>
    <lineage>
        <taxon>Eukaryota</taxon>
        <taxon>Fungi</taxon>
        <taxon>Dikarya</taxon>
        <taxon>Basidiomycota</taxon>
        <taxon>Agaricomycotina</taxon>
        <taxon>Agaricomycetes</taxon>
        <taxon>Agaricomycetidae</taxon>
        <taxon>Agaricales</taxon>
        <taxon>Agaricineae</taxon>
        <taxon>Agaricaceae</taxon>
        <taxon>Agaricus</taxon>
    </lineage>
</organism>
<keyword evidence="3" id="KW-0010">Activator</keyword>
<keyword evidence="4" id="KW-0804">Transcription</keyword>
<evidence type="ECO:0000259" key="7">
    <source>
        <dbReference type="PROSITE" id="PS50888"/>
    </source>
</evidence>
<evidence type="ECO:0000256" key="4">
    <source>
        <dbReference type="ARBA" id="ARBA00023163"/>
    </source>
</evidence>
<feature type="compositionally biased region" description="Low complexity" evidence="6">
    <location>
        <begin position="393"/>
        <end position="408"/>
    </location>
</feature>
<keyword evidence="2" id="KW-0238">DNA-binding</keyword>
<evidence type="ECO:0000256" key="2">
    <source>
        <dbReference type="ARBA" id="ARBA00023125"/>
    </source>
</evidence>
<dbReference type="GO" id="GO:0003677">
    <property type="term" value="F:DNA binding"/>
    <property type="evidence" value="ECO:0007669"/>
    <property type="project" value="UniProtKB-KW"/>
</dbReference>
<dbReference type="PROSITE" id="PS50888">
    <property type="entry name" value="BHLH"/>
    <property type="match status" value="1"/>
</dbReference>
<evidence type="ECO:0000256" key="5">
    <source>
        <dbReference type="ARBA" id="ARBA00023242"/>
    </source>
</evidence>
<keyword evidence="1" id="KW-0805">Transcription regulation</keyword>
<evidence type="ECO:0000256" key="6">
    <source>
        <dbReference type="SAM" id="MobiDB-lite"/>
    </source>
</evidence>
<feature type="compositionally biased region" description="Polar residues" evidence="6">
    <location>
        <begin position="429"/>
        <end position="465"/>
    </location>
</feature>
<evidence type="ECO:0000313" key="8">
    <source>
        <dbReference type="EMBL" id="KAF7778968.1"/>
    </source>
</evidence>
<dbReference type="Gene3D" id="4.10.280.10">
    <property type="entry name" value="Helix-loop-helix DNA-binding domain"/>
    <property type="match status" value="1"/>
</dbReference>
<comment type="caution">
    <text evidence="8">The sequence shown here is derived from an EMBL/GenBank/DDBJ whole genome shotgun (WGS) entry which is preliminary data.</text>
</comment>
<feature type="domain" description="BHLH" evidence="7">
    <location>
        <begin position="67"/>
        <end position="119"/>
    </location>
</feature>
<dbReference type="GO" id="GO:0090575">
    <property type="term" value="C:RNA polymerase II transcription regulator complex"/>
    <property type="evidence" value="ECO:0007669"/>
    <property type="project" value="TreeGrafter"/>
</dbReference>